<dbReference type="InterPro" id="IPR002549">
    <property type="entry name" value="AI-2E-like"/>
</dbReference>
<keyword evidence="7 8" id="KW-0472">Membrane</keyword>
<dbReference type="Pfam" id="PF01594">
    <property type="entry name" value="AI-2E_transport"/>
    <property type="match status" value="1"/>
</dbReference>
<protein>
    <submittedName>
        <fullName evidence="9">PurR-regulated permease PerM</fullName>
    </submittedName>
</protein>
<dbReference type="PANTHER" id="PTHR21716:SF67">
    <property type="entry name" value="TRANSPORT PROTEIN YDIK-RELATED"/>
    <property type="match status" value="1"/>
</dbReference>
<dbReference type="RefSeq" id="WP_246642441.1">
    <property type="nucleotide sequence ID" value="NZ_JAAXRW010000001.1"/>
</dbReference>
<comment type="caution">
    <text evidence="9">The sequence shown here is derived from an EMBL/GenBank/DDBJ whole genome shotgun (WGS) entry which is preliminary data.</text>
</comment>
<feature type="transmembrane region" description="Helical" evidence="8">
    <location>
        <begin position="412"/>
        <end position="443"/>
    </location>
</feature>
<feature type="transmembrane region" description="Helical" evidence="8">
    <location>
        <begin position="332"/>
        <end position="355"/>
    </location>
</feature>
<organism evidence="9 10">
    <name type="scientific">Rhizobium laguerreae</name>
    <dbReference type="NCBI Taxonomy" id="1076926"/>
    <lineage>
        <taxon>Bacteria</taxon>
        <taxon>Pseudomonadati</taxon>
        <taxon>Pseudomonadota</taxon>
        <taxon>Alphaproteobacteria</taxon>
        <taxon>Hyphomicrobiales</taxon>
        <taxon>Rhizobiaceae</taxon>
        <taxon>Rhizobium/Agrobacterium group</taxon>
        <taxon>Rhizobium</taxon>
    </lineage>
</organism>
<comment type="similarity">
    <text evidence="2">Belongs to the autoinducer-2 exporter (AI-2E) (TC 2.A.86) family.</text>
</comment>
<evidence type="ECO:0000256" key="3">
    <source>
        <dbReference type="ARBA" id="ARBA00022448"/>
    </source>
</evidence>
<gene>
    <name evidence="9" type="ORF">FHS25_000715</name>
</gene>
<dbReference type="Proteomes" id="UP000542811">
    <property type="component" value="Unassembled WGS sequence"/>
</dbReference>
<evidence type="ECO:0000313" key="9">
    <source>
        <dbReference type="EMBL" id="MBB3160283.1"/>
    </source>
</evidence>
<evidence type="ECO:0000313" key="10">
    <source>
        <dbReference type="Proteomes" id="UP000542811"/>
    </source>
</evidence>
<evidence type="ECO:0000256" key="5">
    <source>
        <dbReference type="ARBA" id="ARBA00022692"/>
    </source>
</evidence>
<dbReference type="PANTHER" id="PTHR21716">
    <property type="entry name" value="TRANSMEMBRANE PROTEIN"/>
    <property type="match status" value="1"/>
</dbReference>
<keyword evidence="6 8" id="KW-1133">Transmembrane helix</keyword>
<comment type="subcellular location">
    <subcellularLocation>
        <location evidence="1">Cell membrane</location>
        <topology evidence="1">Multi-pass membrane protein</topology>
    </subcellularLocation>
</comment>
<feature type="transmembrane region" description="Helical" evidence="8">
    <location>
        <begin position="367"/>
        <end position="392"/>
    </location>
</feature>
<keyword evidence="4" id="KW-1003">Cell membrane</keyword>
<evidence type="ECO:0000256" key="6">
    <source>
        <dbReference type="ARBA" id="ARBA00022989"/>
    </source>
</evidence>
<evidence type="ECO:0000256" key="4">
    <source>
        <dbReference type="ARBA" id="ARBA00022475"/>
    </source>
</evidence>
<evidence type="ECO:0000256" key="2">
    <source>
        <dbReference type="ARBA" id="ARBA00009773"/>
    </source>
</evidence>
<sequence>MTRFIFRGSFMNARAAALANSVRDIRGLESPAAAAVSRFHEVVYDDGALETTFHGVGNIFAEPPITACYRQEGFVVRLGNVRLRSFANVPDREGKMTSSALNADLASSRPSIIHAAVQLGLVALLVYVCARIILPFMGILLWSVILAVMLYPLHLRLSGRIGNRWSAFLIGMVGVAVVLVPMLVVVTSLGSSIYWLVSGLQNHSLTIPPPPTWLADLPVIGAKLSEGWSLTVANLPLALSQYGQMLSKPAAWLASFAGGLATGGLSFVLSIAIAAVLVAYAKGAAAFALRLLELITNSKARGARLVHLTAATIRGVAVGVVGVAVIQSMLVGIGFFAIGLPAAGALTLVTFLLAVVQIPPLLLTLPVMAYVFATETTTPAIIFAIWSLVAGLSDNLLKPLMLGRGSDVPMPVILVGVIGGMIADGLLGIFVGPVLLAVGFVLLMEWLHQRPIEDGPQIEGPAP</sequence>
<dbReference type="EMBL" id="JACHXX010000001">
    <property type="protein sequence ID" value="MBB3160283.1"/>
    <property type="molecule type" value="Genomic_DNA"/>
</dbReference>
<evidence type="ECO:0000256" key="8">
    <source>
        <dbReference type="SAM" id="Phobius"/>
    </source>
</evidence>
<reference evidence="9 10" key="1">
    <citation type="submission" date="2020-08" db="EMBL/GenBank/DDBJ databases">
        <title>Genomic Encyclopedia of Type Strains, Phase III (KMG-III): the genomes of soil and plant-associated and newly described type strains.</title>
        <authorList>
            <person name="Whitman W."/>
        </authorList>
    </citation>
    <scope>NUCLEOTIDE SEQUENCE [LARGE SCALE GENOMIC DNA]</scope>
    <source>
        <strain evidence="9 10">CECT 8280</strain>
    </source>
</reference>
<feature type="transmembrane region" description="Helical" evidence="8">
    <location>
        <begin position="112"/>
        <end position="133"/>
    </location>
</feature>
<keyword evidence="3" id="KW-0813">Transport</keyword>
<accession>A0ABR6G1Y2</accession>
<name>A0ABR6G1Y2_9HYPH</name>
<feature type="transmembrane region" description="Helical" evidence="8">
    <location>
        <begin position="167"/>
        <end position="197"/>
    </location>
</feature>
<keyword evidence="10" id="KW-1185">Reference proteome</keyword>
<feature type="transmembrane region" description="Helical" evidence="8">
    <location>
        <begin position="250"/>
        <end position="281"/>
    </location>
</feature>
<feature type="transmembrane region" description="Helical" evidence="8">
    <location>
        <begin position="139"/>
        <end position="155"/>
    </location>
</feature>
<evidence type="ECO:0000256" key="7">
    <source>
        <dbReference type="ARBA" id="ARBA00023136"/>
    </source>
</evidence>
<proteinExistence type="inferred from homology"/>
<evidence type="ECO:0000256" key="1">
    <source>
        <dbReference type="ARBA" id="ARBA00004651"/>
    </source>
</evidence>
<keyword evidence="5 8" id="KW-0812">Transmembrane</keyword>